<feature type="domain" description="Ketosynthase family 3 (KS3)" evidence="5">
    <location>
        <begin position="24"/>
        <end position="430"/>
    </location>
</feature>
<dbReference type="InterPro" id="IPR020841">
    <property type="entry name" value="PKS_Beta-ketoAc_synthase_dom"/>
</dbReference>
<feature type="non-terminal residue" evidence="6">
    <location>
        <position position="430"/>
    </location>
</feature>
<dbReference type="CDD" id="cd00833">
    <property type="entry name" value="PKS"/>
    <property type="match status" value="1"/>
</dbReference>
<dbReference type="Pfam" id="PF02801">
    <property type="entry name" value="Ketoacyl-synt_C"/>
    <property type="match status" value="1"/>
</dbReference>
<dbReference type="PROSITE" id="PS00606">
    <property type="entry name" value="KS3_1"/>
    <property type="match status" value="1"/>
</dbReference>
<sequence length="430" mass="46651">MLSEGEKRELLIRLLQGRRPGARAQAIAIVGVSGRYPQAEKLDALWENLKAGRNCISEIPPTRWDWRRFHSDDPEAPEAIYSRWGGFIADADAFDAAFFNLSPREADAMDPQERQFLEVAWATFEDAGYDVSAPSLDRDVGVFVGVMNGGYGWVASEAWGSGQRTAARSPYWSVANRVSYHLNLSGPSFAVDSACSSSFTALHLACESLRRGECRAALAGGVNLILHPMHYHALSSMKMLSRGDACRAFGEGADGFVDGEGVGAVLLKTLEQALVDGDRIHAVILGSAVNAGGKTSGYTVPNPHAQQRVISRVLAETGVHARTLSYVEAHGTGTSLGDPIEVAALQRAFREHTQERRFCALGSLKANIGHLESAAGIAALTKVVLQLREGMLVPSPHSERPNPKIDFDASPFYVQRELAEWRRPEVEEGG</sequence>
<dbReference type="Proteomes" id="UP000528460">
    <property type="component" value="Unassembled WGS sequence"/>
</dbReference>
<protein>
    <submittedName>
        <fullName evidence="6">Polyketide synthase</fullName>
    </submittedName>
</protein>
<keyword evidence="1" id="KW-0596">Phosphopantetheine</keyword>
<dbReference type="GO" id="GO:0006633">
    <property type="term" value="P:fatty acid biosynthetic process"/>
    <property type="evidence" value="ECO:0007669"/>
    <property type="project" value="InterPro"/>
</dbReference>
<dbReference type="AlphaFoldDB" id="A0A7Y4JXT3"/>
<evidence type="ECO:0000259" key="5">
    <source>
        <dbReference type="PROSITE" id="PS52004"/>
    </source>
</evidence>
<proteinExistence type="predicted"/>
<dbReference type="InterPro" id="IPR014030">
    <property type="entry name" value="Ketoacyl_synth_N"/>
</dbReference>
<dbReference type="InterPro" id="IPR014031">
    <property type="entry name" value="Ketoacyl_synth_C"/>
</dbReference>
<dbReference type="GO" id="GO:0071770">
    <property type="term" value="P:DIM/DIP cell wall layer assembly"/>
    <property type="evidence" value="ECO:0007669"/>
    <property type="project" value="TreeGrafter"/>
</dbReference>
<evidence type="ECO:0000256" key="1">
    <source>
        <dbReference type="ARBA" id="ARBA00022450"/>
    </source>
</evidence>
<name>A0A7Y4JXT3_9BACT</name>
<dbReference type="Gene3D" id="3.40.47.10">
    <property type="match status" value="1"/>
</dbReference>
<comment type="function">
    <text evidence="4">Involved in production of the polyketide antibiotic thailandamide.</text>
</comment>
<dbReference type="InterPro" id="IPR050091">
    <property type="entry name" value="PKS_NRPS_Biosynth_Enz"/>
</dbReference>
<dbReference type="GO" id="GO:0004312">
    <property type="term" value="F:fatty acid synthase activity"/>
    <property type="evidence" value="ECO:0007669"/>
    <property type="project" value="TreeGrafter"/>
</dbReference>
<keyword evidence="3" id="KW-0808">Transferase</keyword>
<dbReference type="InterPro" id="IPR016039">
    <property type="entry name" value="Thiolase-like"/>
</dbReference>
<reference evidence="6 7" key="1">
    <citation type="submission" date="2020-05" db="EMBL/GenBank/DDBJ databases">
        <authorList>
            <person name="Whitworth D."/>
        </authorList>
    </citation>
    <scope>NUCLEOTIDE SEQUENCE [LARGE SCALE GENOMIC DNA]</scope>
    <source>
        <strain evidence="6 7">CA046A</strain>
    </source>
</reference>
<evidence type="ECO:0000256" key="4">
    <source>
        <dbReference type="ARBA" id="ARBA00054155"/>
    </source>
</evidence>
<dbReference type="PANTHER" id="PTHR43775:SF37">
    <property type="entry name" value="SI:DKEY-61P9.11"/>
    <property type="match status" value="1"/>
</dbReference>
<dbReference type="SUPFAM" id="SSF53901">
    <property type="entry name" value="Thiolase-like"/>
    <property type="match status" value="1"/>
</dbReference>
<gene>
    <name evidence="6" type="ORF">HNS30_29075</name>
</gene>
<dbReference type="Pfam" id="PF00109">
    <property type="entry name" value="ketoacyl-synt"/>
    <property type="match status" value="1"/>
</dbReference>
<dbReference type="GO" id="GO:0005737">
    <property type="term" value="C:cytoplasm"/>
    <property type="evidence" value="ECO:0007669"/>
    <property type="project" value="TreeGrafter"/>
</dbReference>
<dbReference type="InterPro" id="IPR018201">
    <property type="entry name" value="Ketoacyl_synth_AS"/>
</dbReference>
<comment type="caution">
    <text evidence="6">The sequence shown here is derived from an EMBL/GenBank/DDBJ whole genome shotgun (WGS) entry which is preliminary data.</text>
</comment>
<dbReference type="RefSeq" id="WP_171420288.1">
    <property type="nucleotide sequence ID" value="NZ_JABFJW010000291.1"/>
</dbReference>
<evidence type="ECO:0000313" key="7">
    <source>
        <dbReference type="Proteomes" id="UP000528460"/>
    </source>
</evidence>
<dbReference type="PROSITE" id="PS52004">
    <property type="entry name" value="KS3_2"/>
    <property type="match status" value="1"/>
</dbReference>
<dbReference type="SMART" id="SM00825">
    <property type="entry name" value="PKS_KS"/>
    <property type="match status" value="1"/>
</dbReference>
<keyword evidence="2" id="KW-0597">Phosphoprotein</keyword>
<dbReference type="EMBL" id="JABFJW010000291">
    <property type="protein sequence ID" value="NOK13100.1"/>
    <property type="molecule type" value="Genomic_DNA"/>
</dbReference>
<evidence type="ECO:0000256" key="3">
    <source>
        <dbReference type="ARBA" id="ARBA00022679"/>
    </source>
</evidence>
<dbReference type="GO" id="GO:0005886">
    <property type="term" value="C:plasma membrane"/>
    <property type="evidence" value="ECO:0007669"/>
    <property type="project" value="TreeGrafter"/>
</dbReference>
<dbReference type="FunFam" id="3.40.47.10:FF:000019">
    <property type="entry name" value="Polyketide synthase type I"/>
    <property type="match status" value="1"/>
</dbReference>
<organism evidence="6 7">
    <name type="scientific">Corallococcus exercitus</name>
    <dbReference type="NCBI Taxonomy" id="2316736"/>
    <lineage>
        <taxon>Bacteria</taxon>
        <taxon>Pseudomonadati</taxon>
        <taxon>Myxococcota</taxon>
        <taxon>Myxococcia</taxon>
        <taxon>Myxococcales</taxon>
        <taxon>Cystobacterineae</taxon>
        <taxon>Myxococcaceae</taxon>
        <taxon>Corallococcus</taxon>
    </lineage>
</organism>
<dbReference type="PANTHER" id="PTHR43775">
    <property type="entry name" value="FATTY ACID SYNTHASE"/>
    <property type="match status" value="1"/>
</dbReference>
<evidence type="ECO:0000256" key="2">
    <source>
        <dbReference type="ARBA" id="ARBA00022553"/>
    </source>
</evidence>
<evidence type="ECO:0000313" key="6">
    <source>
        <dbReference type="EMBL" id="NOK13100.1"/>
    </source>
</evidence>
<accession>A0A7Y4JXT3</accession>
<dbReference type="GO" id="GO:0004315">
    <property type="term" value="F:3-oxoacyl-[acyl-carrier-protein] synthase activity"/>
    <property type="evidence" value="ECO:0007669"/>
    <property type="project" value="InterPro"/>
</dbReference>